<comment type="subunit">
    <text evidence="4">Hexamer formed by 3 homodimers.</text>
</comment>
<evidence type="ECO:0000256" key="11">
    <source>
        <dbReference type="ARBA" id="ARBA00069173"/>
    </source>
</evidence>
<keyword evidence="6" id="KW-0662">Pyridine nucleotide biosynthesis</keyword>
<dbReference type="InterPro" id="IPR002638">
    <property type="entry name" value="Quinolinate_PRibosylTrfase_C"/>
</dbReference>
<gene>
    <name evidence="15" type="primary">nadC</name>
    <name evidence="15" type="ORF">NO1_1407</name>
</gene>
<keyword evidence="16" id="KW-1185">Reference proteome</keyword>
<evidence type="ECO:0000313" key="15">
    <source>
        <dbReference type="EMBL" id="GBR74185.1"/>
    </source>
</evidence>
<dbReference type="InterPro" id="IPR027277">
    <property type="entry name" value="NadC/ModD"/>
</dbReference>
<evidence type="ECO:0000256" key="1">
    <source>
        <dbReference type="ARBA" id="ARBA00003237"/>
    </source>
</evidence>
<dbReference type="InterPro" id="IPR036068">
    <property type="entry name" value="Nicotinate_pribotase-like_C"/>
</dbReference>
<dbReference type="PANTHER" id="PTHR32179:SF3">
    <property type="entry name" value="NICOTINATE-NUCLEOTIDE PYROPHOSPHORYLASE [CARBOXYLATING]"/>
    <property type="match status" value="1"/>
</dbReference>
<evidence type="ECO:0000256" key="4">
    <source>
        <dbReference type="ARBA" id="ARBA00011218"/>
    </source>
</evidence>
<dbReference type="EMBL" id="BGZN01000033">
    <property type="protein sequence ID" value="GBR74185.1"/>
    <property type="molecule type" value="Genomic_DNA"/>
</dbReference>
<dbReference type="Proteomes" id="UP000269352">
    <property type="component" value="Unassembled WGS sequence"/>
</dbReference>
<comment type="pathway">
    <text evidence="2">Cofactor biosynthesis; NAD(+) biosynthesis; nicotinate D-ribonucleotide from quinolinate: step 1/1.</text>
</comment>
<dbReference type="Pfam" id="PF02749">
    <property type="entry name" value="QRPTase_N"/>
    <property type="match status" value="1"/>
</dbReference>
<evidence type="ECO:0000256" key="7">
    <source>
        <dbReference type="ARBA" id="ARBA00022676"/>
    </source>
</evidence>
<evidence type="ECO:0000259" key="13">
    <source>
        <dbReference type="Pfam" id="PF01729"/>
    </source>
</evidence>
<comment type="similarity">
    <text evidence="3 12">Belongs to the NadC/ModD family.</text>
</comment>
<dbReference type="GO" id="GO:0034213">
    <property type="term" value="P:quinolinate catabolic process"/>
    <property type="evidence" value="ECO:0007669"/>
    <property type="project" value="TreeGrafter"/>
</dbReference>
<organism evidence="15 16">
    <name type="scientific">Termititenax aidoneus</name>
    <dbReference type="NCBI Taxonomy" id="2218524"/>
    <lineage>
        <taxon>Bacteria</taxon>
        <taxon>Bacillati</taxon>
        <taxon>Candidatus Margulisiibacteriota</taxon>
        <taxon>Candidatus Termititenacia</taxon>
        <taxon>Candidatus Termititenacales</taxon>
        <taxon>Candidatus Termititenacaceae</taxon>
        <taxon>Candidatus Termititenax</taxon>
    </lineage>
</organism>
<protein>
    <recommendedName>
        <fullName evidence="11">Probable nicotinate-nucleotide pyrophosphorylase [carboxylating]</fullName>
        <ecNumber evidence="5">2.4.2.19</ecNumber>
    </recommendedName>
    <alternativeName>
        <fullName evidence="9">Quinolinate phosphoribosyltransferase [decarboxylating]</fullName>
    </alternativeName>
</protein>
<accession>A0A388TBK0</accession>
<evidence type="ECO:0000256" key="6">
    <source>
        <dbReference type="ARBA" id="ARBA00022642"/>
    </source>
</evidence>
<dbReference type="PANTHER" id="PTHR32179">
    <property type="entry name" value="NICOTINATE-NUCLEOTIDE PYROPHOSPHORYLASE [CARBOXYLATING]"/>
    <property type="match status" value="1"/>
</dbReference>
<dbReference type="FunFam" id="3.90.1170.20:FF:000001">
    <property type="entry name" value="Nicotinate-nucleotide diphosphorylase (Carboxylating)"/>
    <property type="match status" value="1"/>
</dbReference>
<keyword evidence="8 12" id="KW-0808">Transferase</keyword>
<reference evidence="15 16" key="1">
    <citation type="journal article" date="2019" name="ISME J.">
        <title>Genome analyses of uncultured TG2/ZB3 bacteria in 'Margulisbacteria' specifically attached to ectosymbiotic spirochetes of protists in the termite gut.</title>
        <authorList>
            <person name="Utami Y.D."/>
            <person name="Kuwahara H."/>
            <person name="Igai K."/>
            <person name="Murakami T."/>
            <person name="Sugaya K."/>
            <person name="Morikawa T."/>
            <person name="Nagura Y."/>
            <person name="Yuki M."/>
            <person name="Deevong P."/>
            <person name="Inoue T."/>
            <person name="Kihara K."/>
            <person name="Lo N."/>
            <person name="Yamada A."/>
            <person name="Ohkuma M."/>
            <person name="Hongoh Y."/>
        </authorList>
    </citation>
    <scope>NUCLEOTIDE SEQUENCE [LARGE SCALE GENOMIC DNA]</scope>
    <source>
        <strain evidence="15">NkOx7-01</strain>
    </source>
</reference>
<dbReference type="Gene3D" id="3.90.1170.20">
    <property type="entry name" value="Quinolinate phosphoribosyl transferase, N-terminal domain"/>
    <property type="match status" value="1"/>
</dbReference>
<feature type="domain" description="Quinolinate phosphoribosyl transferase N-terminal" evidence="14">
    <location>
        <begin position="23"/>
        <end position="104"/>
    </location>
</feature>
<dbReference type="UniPathway" id="UPA00253">
    <property type="reaction ID" value="UER00331"/>
</dbReference>
<evidence type="ECO:0000256" key="9">
    <source>
        <dbReference type="ARBA" id="ARBA00033102"/>
    </source>
</evidence>
<dbReference type="InterPro" id="IPR022412">
    <property type="entry name" value="Quinolinate_PRibosylTrfase_N"/>
</dbReference>
<dbReference type="InterPro" id="IPR037128">
    <property type="entry name" value="Quinolinate_PRibosylTase_N_sf"/>
</dbReference>
<evidence type="ECO:0000256" key="5">
    <source>
        <dbReference type="ARBA" id="ARBA00011944"/>
    </source>
</evidence>
<name>A0A388TBK0_TERA1</name>
<dbReference type="GO" id="GO:0005737">
    <property type="term" value="C:cytoplasm"/>
    <property type="evidence" value="ECO:0007669"/>
    <property type="project" value="TreeGrafter"/>
</dbReference>
<dbReference type="Gene3D" id="3.20.20.70">
    <property type="entry name" value="Aldolase class I"/>
    <property type="match status" value="1"/>
</dbReference>
<proteinExistence type="inferred from homology"/>
<evidence type="ECO:0000256" key="2">
    <source>
        <dbReference type="ARBA" id="ARBA00004893"/>
    </source>
</evidence>
<keyword evidence="7 12" id="KW-0328">Glycosyltransferase</keyword>
<comment type="function">
    <text evidence="1">Involved in the catabolism of quinolinic acid (QA).</text>
</comment>
<evidence type="ECO:0000256" key="12">
    <source>
        <dbReference type="PIRNR" id="PIRNR006250"/>
    </source>
</evidence>
<dbReference type="InterPro" id="IPR013785">
    <property type="entry name" value="Aldolase_TIM"/>
</dbReference>
<dbReference type="NCBIfam" id="TIGR00078">
    <property type="entry name" value="nadC"/>
    <property type="match status" value="1"/>
</dbReference>
<dbReference type="EC" id="2.4.2.19" evidence="5"/>
<dbReference type="GO" id="GO:0004514">
    <property type="term" value="F:nicotinate-nucleotide diphosphorylase (carboxylating) activity"/>
    <property type="evidence" value="ECO:0007669"/>
    <property type="project" value="UniProtKB-EC"/>
</dbReference>
<evidence type="ECO:0000256" key="10">
    <source>
        <dbReference type="ARBA" id="ARBA00047445"/>
    </source>
</evidence>
<feature type="domain" description="Quinolinate phosphoribosyl transferase C-terminal" evidence="13">
    <location>
        <begin position="106"/>
        <end position="274"/>
    </location>
</feature>
<dbReference type="PIRSF" id="PIRSF006250">
    <property type="entry name" value="NadC_ModD"/>
    <property type="match status" value="1"/>
</dbReference>
<dbReference type="CDD" id="cd01572">
    <property type="entry name" value="QPRTase"/>
    <property type="match status" value="1"/>
</dbReference>
<evidence type="ECO:0000256" key="8">
    <source>
        <dbReference type="ARBA" id="ARBA00022679"/>
    </source>
</evidence>
<sequence length="279" mass="30595">MGVSKKTRALIHKALREDAPRGDITSKIFGNKHKIVNGKIIAKTGGLVCGLEIAAYCFRKANFQTKFSDGAKIKKGAVLAKIKGRLNDILLAERVALNFLQHLSGVATETNKLVKLLKGTNVKLLDTRKTTPLLRELEKYAVAKGGGQNHRLNLSDLVLIKDNHLAGLKLSDLQKRINRFRFWRRNKKIEIEAATLRQVKNFLDLPVDIILLDNMSAAALKKAAALRAKLNPQIKLEISGGVTEKNISALAKLGADYISCGKITHSAPALDISLLINAK</sequence>
<dbReference type="SUPFAM" id="SSF54675">
    <property type="entry name" value="Nicotinate/Quinolinate PRTase N-terminal domain-like"/>
    <property type="match status" value="1"/>
</dbReference>
<dbReference type="FunFam" id="3.20.20.70:FF:000030">
    <property type="entry name" value="Nicotinate-nucleotide pyrophosphorylase, carboxylating"/>
    <property type="match status" value="1"/>
</dbReference>
<dbReference type="GO" id="GO:0009435">
    <property type="term" value="P:NAD+ biosynthetic process"/>
    <property type="evidence" value="ECO:0007669"/>
    <property type="project" value="UniProtKB-UniPathway"/>
</dbReference>
<evidence type="ECO:0000313" key="16">
    <source>
        <dbReference type="Proteomes" id="UP000269352"/>
    </source>
</evidence>
<comment type="caution">
    <text evidence="15">The sequence shown here is derived from an EMBL/GenBank/DDBJ whole genome shotgun (WGS) entry which is preliminary data.</text>
</comment>
<comment type="catalytic activity">
    <reaction evidence="10">
        <text>nicotinate beta-D-ribonucleotide + CO2 + diphosphate = quinolinate + 5-phospho-alpha-D-ribose 1-diphosphate + 2 H(+)</text>
        <dbReference type="Rhea" id="RHEA:12733"/>
        <dbReference type="ChEBI" id="CHEBI:15378"/>
        <dbReference type="ChEBI" id="CHEBI:16526"/>
        <dbReference type="ChEBI" id="CHEBI:29959"/>
        <dbReference type="ChEBI" id="CHEBI:33019"/>
        <dbReference type="ChEBI" id="CHEBI:57502"/>
        <dbReference type="ChEBI" id="CHEBI:58017"/>
        <dbReference type="EC" id="2.4.2.19"/>
    </reaction>
</comment>
<evidence type="ECO:0000256" key="3">
    <source>
        <dbReference type="ARBA" id="ARBA00009400"/>
    </source>
</evidence>
<dbReference type="SUPFAM" id="SSF51690">
    <property type="entry name" value="Nicotinate/Quinolinate PRTase C-terminal domain-like"/>
    <property type="match status" value="1"/>
</dbReference>
<evidence type="ECO:0000259" key="14">
    <source>
        <dbReference type="Pfam" id="PF02749"/>
    </source>
</evidence>
<dbReference type="InterPro" id="IPR004393">
    <property type="entry name" value="NadC"/>
</dbReference>
<dbReference type="Pfam" id="PF01729">
    <property type="entry name" value="QRPTase_C"/>
    <property type="match status" value="1"/>
</dbReference>
<dbReference type="AlphaFoldDB" id="A0A388TBK0"/>